<dbReference type="Proteomes" id="UP000621492">
    <property type="component" value="Unassembled WGS sequence"/>
</dbReference>
<dbReference type="InterPro" id="IPR040819">
    <property type="entry name" value="Rol_Rep_N"/>
</dbReference>
<gene>
    <name evidence="2" type="ORF">GCM10011409_26740</name>
</gene>
<reference evidence="2" key="1">
    <citation type="journal article" date="2014" name="Int. J. Syst. Evol. Microbiol.">
        <title>Complete genome sequence of Corynebacterium casei LMG S-19264T (=DSM 44701T), isolated from a smear-ripened cheese.</title>
        <authorList>
            <consortium name="US DOE Joint Genome Institute (JGI-PGF)"/>
            <person name="Walter F."/>
            <person name="Albersmeier A."/>
            <person name="Kalinowski J."/>
            <person name="Ruckert C."/>
        </authorList>
    </citation>
    <scope>NUCLEOTIDE SEQUENCE</scope>
    <source>
        <strain evidence="2">CGMCC 1.15454</strain>
    </source>
</reference>
<dbReference type="Pfam" id="PF01381">
    <property type="entry name" value="HTH_3"/>
    <property type="match status" value="1"/>
</dbReference>
<evidence type="ECO:0000259" key="1">
    <source>
        <dbReference type="PROSITE" id="PS50943"/>
    </source>
</evidence>
<dbReference type="Gene3D" id="1.10.260.40">
    <property type="entry name" value="lambda repressor-like DNA-binding domains"/>
    <property type="match status" value="1"/>
</dbReference>
<dbReference type="AlphaFoldDB" id="A0A9W5TYL4"/>
<comment type="caution">
    <text evidence="2">The sequence shown here is derived from an EMBL/GenBank/DDBJ whole genome shotgun (WGS) entry which is preliminary data.</text>
</comment>
<dbReference type="EMBL" id="BMJD01000022">
    <property type="protein sequence ID" value="GGB47887.1"/>
    <property type="molecule type" value="Genomic_DNA"/>
</dbReference>
<dbReference type="GO" id="GO:0003677">
    <property type="term" value="F:DNA binding"/>
    <property type="evidence" value="ECO:0007669"/>
    <property type="project" value="InterPro"/>
</dbReference>
<accession>A0A9W5TYL4</accession>
<organism evidence="2 3">
    <name type="scientific">Lentibacillus populi</name>
    <dbReference type="NCBI Taxonomy" id="1827502"/>
    <lineage>
        <taxon>Bacteria</taxon>
        <taxon>Bacillati</taxon>
        <taxon>Bacillota</taxon>
        <taxon>Bacilli</taxon>
        <taxon>Bacillales</taxon>
        <taxon>Bacillaceae</taxon>
        <taxon>Lentibacillus</taxon>
    </lineage>
</organism>
<keyword evidence="3" id="KW-1185">Reference proteome</keyword>
<evidence type="ECO:0000313" key="3">
    <source>
        <dbReference type="Proteomes" id="UP000621492"/>
    </source>
</evidence>
<dbReference type="CDD" id="cd00093">
    <property type="entry name" value="HTH_XRE"/>
    <property type="match status" value="1"/>
</dbReference>
<feature type="domain" description="HTH cro/C1-type" evidence="1">
    <location>
        <begin position="10"/>
        <end position="46"/>
    </location>
</feature>
<dbReference type="InterPro" id="IPR048093">
    <property type="entry name" value="MobT"/>
</dbReference>
<sequence length="403" mass="47529">MYQMPWYHVLREKRLEYGVSQNKLAVHVGISRQYLSEIETGKVTPSKAIQTTLFDILEQFNPEAPLEILFDYVRIRFLTTNPTPVIEDILQLKKSYMLHEDFAFYSYFEQYVYGDIVVMVSPDEDKGCLLELKGKGCRQFENFLLAQQRTWFDFFMEVFRVGGVFKRIDLAINDKTGILDIPFLTQKCRNEECVTVFRNFKSYRSGELVHAEDKPDMGHTLYIGSLKSDVYFSIYEKDYEQYVKYGTSIEDTDTKNRFEIRLKNDRAYHAIVDLMTYEDAGRTAFSIINRYIRFVDKDEKKRRSSWKMNADWQRFLDLGVNRKISLTTKPEPYTFDKTLRWLAHQVAPTWKLATEVDEINQTTVIKDMLAQAELSDRHQKILLQQTVPVEKAIRLPSTKNDDR</sequence>
<dbReference type="InterPro" id="IPR001387">
    <property type="entry name" value="Cro/C1-type_HTH"/>
</dbReference>
<dbReference type="SMART" id="SM00530">
    <property type="entry name" value="HTH_XRE"/>
    <property type="match status" value="1"/>
</dbReference>
<dbReference type="NCBIfam" id="NF041493">
    <property type="entry name" value="MobT"/>
    <property type="match status" value="1"/>
</dbReference>
<dbReference type="PROSITE" id="PS50943">
    <property type="entry name" value="HTH_CROC1"/>
    <property type="match status" value="1"/>
</dbReference>
<dbReference type="InterPro" id="IPR003491">
    <property type="entry name" value="REP-like_C"/>
</dbReference>
<dbReference type="InterPro" id="IPR010982">
    <property type="entry name" value="Lambda_DNA-bd_dom_sf"/>
</dbReference>
<dbReference type="SUPFAM" id="SSF47413">
    <property type="entry name" value="lambda repressor-like DNA-binding domains"/>
    <property type="match status" value="1"/>
</dbReference>
<proteinExistence type="predicted"/>
<evidence type="ECO:0000313" key="2">
    <source>
        <dbReference type="EMBL" id="GGB47887.1"/>
    </source>
</evidence>
<dbReference type="Pfam" id="PF18106">
    <property type="entry name" value="Rol_Rep_N"/>
    <property type="match status" value="1"/>
</dbReference>
<name>A0A9W5TYL4_9BACI</name>
<reference evidence="2" key="2">
    <citation type="submission" date="2020-09" db="EMBL/GenBank/DDBJ databases">
        <authorList>
            <person name="Sun Q."/>
            <person name="Zhou Y."/>
        </authorList>
    </citation>
    <scope>NUCLEOTIDE SEQUENCE</scope>
    <source>
        <strain evidence="2">CGMCC 1.15454</strain>
    </source>
</reference>
<dbReference type="Pfam" id="PF02486">
    <property type="entry name" value="Rep_trans"/>
    <property type="match status" value="1"/>
</dbReference>
<protein>
    <submittedName>
        <fullName evidence="2">Replication initiation protein</fullName>
    </submittedName>
</protein>